<evidence type="ECO:0000313" key="14">
    <source>
        <dbReference type="EMBL" id="OAA90389.1"/>
    </source>
</evidence>
<evidence type="ECO:0000256" key="6">
    <source>
        <dbReference type="ARBA" id="ARBA00022692"/>
    </source>
</evidence>
<dbReference type="CDD" id="cd00082">
    <property type="entry name" value="HisKA"/>
    <property type="match status" value="1"/>
</dbReference>
<dbReference type="RefSeq" id="WP_063554842.1">
    <property type="nucleotide sequence ID" value="NZ_LITT01000011.1"/>
</dbReference>
<evidence type="ECO:0000256" key="8">
    <source>
        <dbReference type="ARBA" id="ARBA00022989"/>
    </source>
</evidence>
<dbReference type="FunFam" id="3.30.565.10:FF:000006">
    <property type="entry name" value="Sensor histidine kinase WalK"/>
    <property type="match status" value="1"/>
</dbReference>
<dbReference type="Gene3D" id="1.10.287.130">
    <property type="match status" value="1"/>
</dbReference>
<organism evidence="14 15">
    <name type="scientific">Clostridium ljungdahlii</name>
    <dbReference type="NCBI Taxonomy" id="1538"/>
    <lineage>
        <taxon>Bacteria</taxon>
        <taxon>Bacillati</taxon>
        <taxon>Bacillota</taxon>
        <taxon>Clostridia</taxon>
        <taxon>Eubacteriales</taxon>
        <taxon>Clostridiaceae</taxon>
        <taxon>Clostridium</taxon>
    </lineage>
</organism>
<dbReference type="SMART" id="SM00387">
    <property type="entry name" value="HATPase_c"/>
    <property type="match status" value="1"/>
</dbReference>
<keyword evidence="9" id="KW-0902">Two-component regulatory system</keyword>
<dbReference type="CDD" id="cd00075">
    <property type="entry name" value="HATPase"/>
    <property type="match status" value="1"/>
</dbReference>
<dbReference type="AlphaFoldDB" id="A0A162N904"/>
<dbReference type="Proteomes" id="UP000077407">
    <property type="component" value="Unassembled WGS sequence"/>
</dbReference>
<evidence type="ECO:0000259" key="13">
    <source>
        <dbReference type="PROSITE" id="PS50885"/>
    </source>
</evidence>
<feature type="domain" description="Histidine kinase" evidence="12">
    <location>
        <begin position="176"/>
        <end position="389"/>
    </location>
</feature>
<dbReference type="PROSITE" id="PS50885">
    <property type="entry name" value="HAMP"/>
    <property type="match status" value="1"/>
</dbReference>
<evidence type="ECO:0000256" key="3">
    <source>
        <dbReference type="ARBA" id="ARBA00012438"/>
    </source>
</evidence>
<dbReference type="InterPro" id="IPR036097">
    <property type="entry name" value="HisK_dim/P_sf"/>
</dbReference>
<dbReference type="SMART" id="SM00304">
    <property type="entry name" value="HAMP"/>
    <property type="match status" value="1"/>
</dbReference>
<dbReference type="GO" id="GO:0000155">
    <property type="term" value="F:phosphorelay sensor kinase activity"/>
    <property type="evidence" value="ECO:0007669"/>
    <property type="project" value="InterPro"/>
</dbReference>
<dbReference type="InterPro" id="IPR003660">
    <property type="entry name" value="HAMP_dom"/>
</dbReference>
<feature type="domain" description="HAMP" evidence="13">
    <location>
        <begin position="115"/>
        <end position="168"/>
    </location>
</feature>
<dbReference type="OrthoDB" id="9786919at2"/>
<protein>
    <recommendedName>
        <fullName evidence="3">histidine kinase</fullName>
        <ecNumber evidence="3">2.7.13.3</ecNumber>
    </recommendedName>
</protein>
<keyword evidence="7 14" id="KW-0418">Kinase</keyword>
<comment type="subcellular location">
    <subcellularLocation>
        <location evidence="2">Membrane</location>
        <topology evidence="2">Multi-pass membrane protein</topology>
    </subcellularLocation>
</comment>
<dbReference type="InterPro" id="IPR003594">
    <property type="entry name" value="HATPase_dom"/>
</dbReference>
<reference evidence="14 15" key="1">
    <citation type="journal article" date="2015" name="Biotechnol. Bioeng.">
        <title>Genome sequence and phenotypic characterization of Caulobacter segnis.</title>
        <authorList>
            <person name="Patel S."/>
            <person name="Fletcher B."/>
            <person name="Scott D.C."/>
            <person name="Ely B."/>
        </authorList>
    </citation>
    <scope>NUCLEOTIDE SEQUENCE [LARGE SCALE GENOMIC DNA]</scope>
    <source>
        <strain evidence="14 15">ERI-2</strain>
    </source>
</reference>
<comment type="catalytic activity">
    <reaction evidence="1">
        <text>ATP + protein L-histidine = ADP + protein N-phospho-L-histidine.</text>
        <dbReference type="EC" id="2.7.13.3"/>
    </reaction>
</comment>
<proteinExistence type="predicted"/>
<evidence type="ECO:0000256" key="9">
    <source>
        <dbReference type="ARBA" id="ARBA00023012"/>
    </source>
</evidence>
<evidence type="ECO:0000313" key="15">
    <source>
        <dbReference type="Proteomes" id="UP000077407"/>
    </source>
</evidence>
<dbReference type="Pfam" id="PF00512">
    <property type="entry name" value="HisKA"/>
    <property type="match status" value="1"/>
</dbReference>
<evidence type="ECO:0000256" key="10">
    <source>
        <dbReference type="ARBA" id="ARBA00023136"/>
    </source>
</evidence>
<gene>
    <name evidence="14" type="primary">arlS_3</name>
    <name evidence="14" type="ORF">WY13_01292</name>
</gene>
<keyword evidence="8 11" id="KW-1133">Transmembrane helix</keyword>
<feature type="transmembrane region" description="Helical" evidence="11">
    <location>
        <begin position="87"/>
        <end position="109"/>
    </location>
</feature>
<dbReference type="PRINTS" id="PR00344">
    <property type="entry name" value="BCTRLSENSOR"/>
</dbReference>
<dbReference type="InterPro" id="IPR036890">
    <property type="entry name" value="HATPase_C_sf"/>
</dbReference>
<feature type="transmembrane region" description="Helical" evidence="11">
    <location>
        <begin position="6"/>
        <end position="26"/>
    </location>
</feature>
<dbReference type="Gene3D" id="3.30.565.10">
    <property type="entry name" value="Histidine kinase-like ATPase, C-terminal domain"/>
    <property type="match status" value="1"/>
</dbReference>
<dbReference type="InterPro" id="IPR004358">
    <property type="entry name" value="Sig_transdc_His_kin-like_C"/>
</dbReference>
<keyword evidence="5 14" id="KW-0808">Transferase</keyword>
<dbReference type="Pfam" id="PF02518">
    <property type="entry name" value="HATPase_c"/>
    <property type="match status" value="1"/>
</dbReference>
<dbReference type="Pfam" id="PF00672">
    <property type="entry name" value="HAMP"/>
    <property type="match status" value="1"/>
</dbReference>
<evidence type="ECO:0000256" key="4">
    <source>
        <dbReference type="ARBA" id="ARBA00022553"/>
    </source>
</evidence>
<feature type="transmembrane region" description="Helical" evidence="11">
    <location>
        <begin position="53"/>
        <end position="75"/>
    </location>
</feature>
<evidence type="ECO:0000256" key="2">
    <source>
        <dbReference type="ARBA" id="ARBA00004141"/>
    </source>
</evidence>
<keyword evidence="10 11" id="KW-0472">Membrane</keyword>
<dbReference type="SUPFAM" id="SSF158472">
    <property type="entry name" value="HAMP domain-like"/>
    <property type="match status" value="1"/>
</dbReference>
<dbReference type="FunFam" id="1.10.287.130:FF:000001">
    <property type="entry name" value="Two-component sensor histidine kinase"/>
    <property type="match status" value="1"/>
</dbReference>
<dbReference type="PATRIC" id="fig|1538.10.peg.195"/>
<dbReference type="GO" id="GO:0016020">
    <property type="term" value="C:membrane"/>
    <property type="evidence" value="ECO:0007669"/>
    <property type="project" value="UniProtKB-SubCell"/>
</dbReference>
<keyword evidence="6 11" id="KW-0812">Transmembrane</keyword>
<name>A0A162N904_9CLOT</name>
<evidence type="ECO:0000256" key="7">
    <source>
        <dbReference type="ARBA" id="ARBA00022777"/>
    </source>
</evidence>
<evidence type="ECO:0000256" key="1">
    <source>
        <dbReference type="ARBA" id="ARBA00000085"/>
    </source>
</evidence>
<dbReference type="Gene3D" id="6.10.340.10">
    <property type="match status" value="1"/>
</dbReference>
<comment type="caution">
    <text evidence="14">The sequence shown here is derived from an EMBL/GenBank/DDBJ whole genome shotgun (WGS) entry which is preliminary data.</text>
</comment>
<dbReference type="InterPro" id="IPR005467">
    <property type="entry name" value="His_kinase_dom"/>
</dbReference>
<dbReference type="PROSITE" id="PS50109">
    <property type="entry name" value="HIS_KIN"/>
    <property type="match status" value="1"/>
</dbReference>
<dbReference type="SMART" id="SM00388">
    <property type="entry name" value="HisKA"/>
    <property type="match status" value="1"/>
</dbReference>
<dbReference type="InterPro" id="IPR050398">
    <property type="entry name" value="HssS/ArlS-like"/>
</dbReference>
<dbReference type="EC" id="2.7.13.3" evidence="3"/>
<sequence length="389" mass="44733">MNKIKLVFRIIVKIIKILFLLLERVLKILPKYLIRALENIENKLRFSISFKITVTYVFTFVIIFFFITLGIIGSFNYYMQNGRKDNYIVVLLEILAVWNIIGLIIIIIIGSKASKKFLSPVYTMADTVKKISIDDLDKRLDIKGSKNELKDLAKTFNDMMDRIQSSIEKQNQFVSDASHELRTPISVIQGYANMLDRWGKDDKDVLEESIDAIKSESKSMKDLIEKLLFLARGDKNTQKVEKENFMMNELIDEIVKETKLIDDVHKIENDHNDEFSINADKKLIKEAIRIFIDNSIKYTEKGESIKIDSYKKEKEAIITIADNGTGISKEDLPHIFDRFYRADKSRTKSSGGTGLGLSISKWIIDKHNGKIHVWSEIGIGTIIKVTLPI</sequence>
<dbReference type="InterPro" id="IPR003661">
    <property type="entry name" value="HisK_dim/P_dom"/>
</dbReference>
<dbReference type="SUPFAM" id="SSF55874">
    <property type="entry name" value="ATPase domain of HSP90 chaperone/DNA topoisomerase II/histidine kinase"/>
    <property type="match status" value="1"/>
</dbReference>
<dbReference type="SUPFAM" id="SSF47384">
    <property type="entry name" value="Homodimeric domain of signal transducing histidine kinase"/>
    <property type="match status" value="1"/>
</dbReference>
<dbReference type="CDD" id="cd06225">
    <property type="entry name" value="HAMP"/>
    <property type="match status" value="1"/>
</dbReference>
<accession>A0A162N904</accession>
<dbReference type="EMBL" id="LITT01000011">
    <property type="protein sequence ID" value="OAA90389.1"/>
    <property type="molecule type" value="Genomic_DNA"/>
</dbReference>
<dbReference type="PANTHER" id="PTHR45528:SF12">
    <property type="entry name" value="SENSOR HISTIDINE KINASE ARSS"/>
    <property type="match status" value="1"/>
</dbReference>
<evidence type="ECO:0000256" key="5">
    <source>
        <dbReference type="ARBA" id="ARBA00022679"/>
    </source>
</evidence>
<dbReference type="PANTHER" id="PTHR45528">
    <property type="entry name" value="SENSOR HISTIDINE KINASE CPXA"/>
    <property type="match status" value="1"/>
</dbReference>
<evidence type="ECO:0000259" key="12">
    <source>
        <dbReference type="PROSITE" id="PS50109"/>
    </source>
</evidence>
<evidence type="ECO:0000256" key="11">
    <source>
        <dbReference type="SAM" id="Phobius"/>
    </source>
</evidence>
<keyword evidence="4" id="KW-0597">Phosphoprotein</keyword>